<dbReference type="FunCoup" id="Q5AQZ2">
    <property type="interactions" value="147"/>
</dbReference>
<accession>C8VQP0</accession>
<feature type="domain" description="Enoyl reductase (ER)" evidence="8">
    <location>
        <begin position="12"/>
        <end position="372"/>
    </location>
</feature>
<keyword evidence="10" id="KW-1185">Reference proteome</keyword>
<dbReference type="STRING" id="227321.Q5AQZ2"/>
<gene>
    <name evidence="9" type="ORF">ANIA_09288</name>
</gene>
<dbReference type="AlphaFoldDB" id="Q5AQZ2"/>
<dbReference type="GO" id="GO:0000721">
    <property type="term" value="F:(R,R)-butanediol dehydrogenase activity"/>
    <property type="evidence" value="ECO:0000318"/>
    <property type="project" value="GO_Central"/>
</dbReference>
<dbReference type="Gene3D" id="3.90.180.10">
    <property type="entry name" value="Medium-chain alcohol dehydrogenases, catalytic domain"/>
    <property type="match status" value="1"/>
</dbReference>
<evidence type="ECO:0000256" key="6">
    <source>
        <dbReference type="RuleBase" id="RU361277"/>
    </source>
</evidence>
<dbReference type="OMA" id="EPNLACG"/>
<dbReference type="InterPro" id="IPR036291">
    <property type="entry name" value="NAD(P)-bd_dom_sf"/>
</dbReference>
<name>Q5AQZ2_EMENI</name>
<dbReference type="SMART" id="SM00829">
    <property type="entry name" value="PKS_ER"/>
    <property type="match status" value="1"/>
</dbReference>
<dbReference type="GO" id="GO:0008270">
    <property type="term" value="F:zinc ion binding"/>
    <property type="evidence" value="ECO:0007669"/>
    <property type="project" value="InterPro"/>
</dbReference>
<proteinExistence type="inferred from homology"/>
<dbReference type="Proteomes" id="UP000000560">
    <property type="component" value="Chromosome VIII"/>
</dbReference>
<dbReference type="InterPro" id="IPR011032">
    <property type="entry name" value="GroES-like_sf"/>
</dbReference>
<dbReference type="eggNOG" id="KOG0024">
    <property type="taxonomic scope" value="Eukaryota"/>
</dbReference>
<sequence>MAPTITALQYYGAKNVRLQQVQPRPCHADEVRIQIAYCGICGSDIHEYLGGPVFSPPPGKKNPYTGAELPVTLGHEISGTIVELGSSVPASDPNLKLGMRVAVNPAMNDRHHGVEKCTACQLGLPNICKRYTSYGFSAAGGGLASEIVVKHYACIPLPDSISLKVGALLEPLAVAWHCIRISGFQRDQTVLILGAGPIGLAILMILRVWGVKTVVISEVAASRKRMARELGADLVLDPTELGSSKDGLDPVVVATQKAMKADGADVTFDCTGLQSTLDTAIAATRPGGTVFNVAIHEKPLMVNLNELTLGERRLTGGICYTDVDFQELIAALEAGKIQAERLITSIVDLDDVIDKALMELIHNKAAHVKILVKPNHVRSVRL</sequence>
<reference evidence="10" key="1">
    <citation type="journal article" date="2005" name="Nature">
        <title>Sequencing of Aspergillus nidulans and comparative analysis with A. fumigatus and A. oryzae.</title>
        <authorList>
            <person name="Galagan J.E."/>
            <person name="Calvo S.E."/>
            <person name="Cuomo C."/>
            <person name="Ma L.J."/>
            <person name="Wortman J.R."/>
            <person name="Batzoglou S."/>
            <person name="Lee S.I."/>
            <person name="Basturkmen M."/>
            <person name="Spevak C.C."/>
            <person name="Clutterbuck J."/>
            <person name="Kapitonov V."/>
            <person name="Jurka J."/>
            <person name="Scazzocchio C."/>
            <person name="Farman M."/>
            <person name="Butler J."/>
            <person name="Purcell S."/>
            <person name="Harris S."/>
            <person name="Braus G.H."/>
            <person name="Draht O."/>
            <person name="Busch S."/>
            <person name="D'Enfert C."/>
            <person name="Bouchier C."/>
            <person name="Goldman G.H."/>
            <person name="Bell-Pedersen D."/>
            <person name="Griffiths-Jones S."/>
            <person name="Doonan J.H."/>
            <person name="Yu J."/>
            <person name="Vienken K."/>
            <person name="Pain A."/>
            <person name="Freitag M."/>
            <person name="Selker E.U."/>
            <person name="Archer D.B."/>
            <person name="Penalva M.A."/>
            <person name="Oakley B.R."/>
            <person name="Momany M."/>
            <person name="Tanaka T."/>
            <person name="Kumagai T."/>
            <person name="Asai K."/>
            <person name="Machida M."/>
            <person name="Nierman W.C."/>
            <person name="Denning D.W."/>
            <person name="Caddick M."/>
            <person name="Hynes M."/>
            <person name="Paoletti M."/>
            <person name="Fischer R."/>
            <person name="Miller B."/>
            <person name="Dyer P."/>
            <person name="Sachs M.S."/>
            <person name="Osmani S.A."/>
            <person name="Birren B.W."/>
        </authorList>
    </citation>
    <scope>NUCLEOTIDE SEQUENCE [LARGE SCALE GENOMIC DNA]</scope>
    <source>
        <strain evidence="10">FGSC A4 / ATCC 38163 / CBS 112.46 / NRRL 194 / M139</strain>
    </source>
</reference>
<evidence type="ECO:0000313" key="10">
    <source>
        <dbReference type="Proteomes" id="UP000000560"/>
    </source>
</evidence>
<dbReference type="InParanoid" id="Q5AQZ2"/>
<evidence type="ECO:0000256" key="3">
    <source>
        <dbReference type="ARBA" id="ARBA00022723"/>
    </source>
</evidence>
<evidence type="ECO:0000259" key="8">
    <source>
        <dbReference type="SMART" id="SM00829"/>
    </source>
</evidence>
<comment type="similarity">
    <text evidence="2 6">Belongs to the zinc-containing alcohol dehydrogenase family.</text>
</comment>
<dbReference type="Pfam" id="PF00107">
    <property type="entry name" value="ADH_zinc_N"/>
    <property type="match status" value="1"/>
</dbReference>
<dbReference type="CDD" id="cd08233">
    <property type="entry name" value="butanediol_DH_like"/>
    <property type="match status" value="1"/>
</dbReference>
<dbReference type="Pfam" id="PF08240">
    <property type="entry name" value="ADH_N"/>
    <property type="match status" value="1"/>
</dbReference>
<feature type="transmembrane region" description="Helical" evidence="7">
    <location>
        <begin position="190"/>
        <end position="209"/>
    </location>
</feature>
<dbReference type="InterPro" id="IPR013154">
    <property type="entry name" value="ADH-like_N"/>
</dbReference>
<keyword evidence="4 6" id="KW-0862">Zinc</keyword>
<dbReference type="EMBL" id="BN001308">
    <property type="protein sequence ID" value="CBF87337.1"/>
    <property type="molecule type" value="Genomic_DNA"/>
</dbReference>
<keyword evidence="7" id="KW-1133">Transmembrane helix</keyword>
<dbReference type="KEGG" id="ani:ANIA_09288"/>
<dbReference type="PROSITE" id="PS00059">
    <property type="entry name" value="ADH_ZINC"/>
    <property type="match status" value="1"/>
</dbReference>
<dbReference type="InterPro" id="IPR013149">
    <property type="entry name" value="ADH-like_C"/>
</dbReference>
<protein>
    <recommendedName>
        <fullName evidence="8">Enoyl reductase (ER) domain-containing protein</fullName>
    </recommendedName>
</protein>
<comment type="cofactor">
    <cofactor evidence="1 6">
        <name>Zn(2+)</name>
        <dbReference type="ChEBI" id="CHEBI:29105"/>
    </cofactor>
</comment>
<dbReference type="GO" id="GO:0034079">
    <property type="term" value="P:butanediol biosynthetic process"/>
    <property type="evidence" value="ECO:0000318"/>
    <property type="project" value="GO_Central"/>
</dbReference>
<evidence type="ECO:0000256" key="4">
    <source>
        <dbReference type="ARBA" id="ARBA00022833"/>
    </source>
</evidence>
<keyword evidence="3 6" id="KW-0479">Metal-binding</keyword>
<keyword evidence="5" id="KW-0560">Oxidoreductase</keyword>
<dbReference type="GeneID" id="2867887"/>
<dbReference type="HOGENOM" id="CLU_026673_11_0_1"/>
<evidence type="ECO:0000256" key="2">
    <source>
        <dbReference type="ARBA" id="ARBA00008072"/>
    </source>
</evidence>
<dbReference type="SUPFAM" id="SSF50129">
    <property type="entry name" value="GroES-like"/>
    <property type="match status" value="1"/>
</dbReference>
<keyword evidence="7" id="KW-0472">Membrane</keyword>
<dbReference type="OrthoDB" id="3941538at2759"/>
<dbReference type="InterPro" id="IPR002328">
    <property type="entry name" value="ADH_Zn_CS"/>
</dbReference>
<dbReference type="PANTHER" id="PTHR43161:SF23">
    <property type="entry name" value="(R,R)-BUTANEDIOL DEHYDROGENASE-RELATED"/>
    <property type="match status" value="1"/>
</dbReference>
<evidence type="ECO:0000313" key="9">
    <source>
        <dbReference type="EMBL" id="CBF87337.1"/>
    </source>
</evidence>
<evidence type="ECO:0000256" key="1">
    <source>
        <dbReference type="ARBA" id="ARBA00001947"/>
    </source>
</evidence>
<dbReference type="Gene3D" id="3.40.50.720">
    <property type="entry name" value="NAD(P)-binding Rossmann-like Domain"/>
    <property type="match status" value="1"/>
</dbReference>
<evidence type="ECO:0000256" key="5">
    <source>
        <dbReference type="ARBA" id="ARBA00023002"/>
    </source>
</evidence>
<reference evidence="10" key="2">
    <citation type="journal article" date="2009" name="Fungal Genet. Biol.">
        <title>The 2008 update of the Aspergillus nidulans genome annotation: a community effort.</title>
        <authorList>
            <person name="Wortman J.R."/>
            <person name="Gilsenan J.M."/>
            <person name="Joardar V."/>
            <person name="Deegan J."/>
            <person name="Clutterbuck J."/>
            <person name="Andersen M.R."/>
            <person name="Archer D."/>
            <person name="Bencina M."/>
            <person name="Braus G."/>
            <person name="Coutinho P."/>
            <person name="von Dohren H."/>
            <person name="Doonan J."/>
            <person name="Driessen A.J."/>
            <person name="Durek P."/>
            <person name="Espeso E."/>
            <person name="Fekete E."/>
            <person name="Flipphi M."/>
            <person name="Estrada C.G."/>
            <person name="Geysens S."/>
            <person name="Goldman G."/>
            <person name="de Groot P.W."/>
            <person name="Hansen K."/>
            <person name="Harris S.D."/>
            <person name="Heinekamp T."/>
            <person name="Helmstaedt K."/>
            <person name="Henrissat B."/>
            <person name="Hofmann G."/>
            <person name="Homan T."/>
            <person name="Horio T."/>
            <person name="Horiuchi H."/>
            <person name="James S."/>
            <person name="Jones M."/>
            <person name="Karaffa L."/>
            <person name="Karanyi Z."/>
            <person name="Kato M."/>
            <person name="Keller N."/>
            <person name="Kelly D.E."/>
            <person name="Kiel J.A."/>
            <person name="Kim J.M."/>
            <person name="van der Klei I.J."/>
            <person name="Klis F.M."/>
            <person name="Kovalchuk A."/>
            <person name="Krasevec N."/>
            <person name="Kubicek C.P."/>
            <person name="Liu B."/>
            <person name="Maccabe A."/>
            <person name="Meyer V."/>
            <person name="Mirabito P."/>
            <person name="Miskei M."/>
            <person name="Mos M."/>
            <person name="Mullins J."/>
            <person name="Nelson D.R."/>
            <person name="Nielsen J."/>
            <person name="Oakley B.R."/>
            <person name="Osmani S.A."/>
            <person name="Pakula T."/>
            <person name="Paszewski A."/>
            <person name="Paulsen I."/>
            <person name="Pilsyk S."/>
            <person name="Pocsi I."/>
            <person name="Punt P.J."/>
            <person name="Ram A.F."/>
            <person name="Ren Q."/>
            <person name="Robellet X."/>
            <person name="Robson G."/>
            <person name="Seiboth B."/>
            <person name="van Solingen P."/>
            <person name="Specht T."/>
            <person name="Sun J."/>
            <person name="Taheri-Talesh N."/>
            <person name="Takeshita N."/>
            <person name="Ussery D."/>
            <person name="vanKuyk P.A."/>
            <person name="Visser H."/>
            <person name="van de Vondervoort P.J."/>
            <person name="de Vries R.P."/>
            <person name="Walton J."/>
            <person name="Xiang X."/>
            <person name="Xiong Y."/>
            <person name="Zeng A.P."/>
            <person name="Brandt B.W."/>
            <person name="Cornell M.J."/>
            <person name="van den Hondel C.A."/>
            <person name="Visser J."/>
            <person name="Oliver S.G."/>
            <person name="Turner G."/>
        </authorList>
    </citation>
    <scope>GENOME REANNOTATION</scope>
    <source>
        <strain evidence="10">FGSC A4 / ATCC 38163 / CBS 112.46 / NRRL 194 / M139</strain>
    </source>
</reference>
<organism evidence="9 10">
    <name type="scientific">Emericella nidulans (strain FGSC A4 / ATCC 38163 / CBS 112.46 / NRRL 194 / M139)</name>
    <name type="common">Aspergillus nidulans</name>
    <dbReference type="NCBI Taxonomy" id="227321"/>
    <lineage>
        <taxon>Eukaryota</taxon>
        <taxon>Fungi</taxon>
        <taxon>Dikarya</taxon>
        <taxon>Ascomycota</taxon>
        <taxon>Pezizomycotina</taxon>
        <taxon>Eurotiomycetes</taxon>
        <taxon>Eurotiomycetidae</taxon>
        <taxon>Eurotiales</taxon>
        <taxon>Aspergillaceae</taxon>
        <taxon>Aspergillus</taxon>
        <taxon>Aspergillus subgen. Nidulantes</taxon>
    </lineage>
</organism>
<dbReference type="VEuPathDB" id="FungiDB:AN9288"/>
<dbReference type="SUPFAM" id="SSF51735">
    <property type="entry name" value="NAD(P)-binding Rossmann-fold domains"/>
    <property type="match status" value="1"/>
</dbReference>
<evidence type="ECO:0000256" key="7">
    <source>
        <dbReference type="SAM" id="Phobius"/>
    </source>
</evidence>
<keyword evidence="7" id="KW-0812">Transmembrane</keyword>
<dbReference type="InterPro" id="IPR020843">
    <property type="entry name" value="ER"/>
</dbReference>
<dbReference type="PANTHER" id="PTHR43161">
    <property type="entry name" value="SORBITOL DEHYDROGENASE"/>
    <property type="match status" value="1"/>
</dbReference>
<dbReference type="RefSeq" id="XP_682557.1">
    <property type="nucleotide sequence ID" value="XM_677465.2"/>
</dbReference>
<accession>Q5AQZ2</accession>